<dbReference type="AlphaFoldDB" id="A0A1M3L382"/>
<dbReference type="EMBL" id="MKVH01000009">
    <property type="protein sequence ID" value="OJX59680.1"/>
    <property type="molecule type" value="Genomic_DNA"/>
</dbReference>
<gene>
    <name evidence="1" type="ORF">BGO89_05540</name>
</gene>
<accession>A0A1M3L382</accession>
<evidence type="ECO:0000313" key="2">
    <source>
        <dbReference type="Proteomes" id="UP000184233"/>
    </source>
</evidence>
<protein>
    <submittedName>
        <fullName evidence="1">Uncharacterized protein</fullName>
    </submittedName>
</protein>
<organism evidence="1 2">
    <name type="scientific">Candidatus Kapaibacterium thiocyanatum</name>
    <dbReference type="NCBI Taxonomy" id="1895771"/>
    <lineage>
        <taxon>Bacteria</taxon>
        <taxon>Pseudomonadati</taxon>
        <taxon>Candidatus Kapaibacteriota</taxon>
        <taxon>Candidatus Kapaibacteriia</taxon>
        <taxon>Candidatus Kapaibacteriales</taxon>
        <taxon>Candidatus Kapaibacteriaceae</taxon>
        <taxon>Candidatus Kapaibacterium</taxon>
    </lineage>
</organism>
<comment type="caution">
    <text evidence="1">The sequence shown here is derived from an EMBL/GenBank/DDBJ whole genome shotgun (WGS) entry which is preliminary data.</text>
</comment>
<evidence type="ECO:0000313" key="1">
    <source>
        <dbReference type="EMBL" id="OJX59680.1"/>
    </source>
</evidence>
<reference evidence="1 2" key="1">
    <citation type="submission" date="2016-09" db="EMBL/GenBank/DDBJ databases">
        <title>Genome-resolved meta-omics ties microbial dynamics to process performance in biotechnology for thiocyanate degradation.</title>
        <authorList>
            <person name="Kantor R.S."/>
            <person name="Huddy R.J."/>
            <person name="Iyer R."/>
            <person name="Thomas B.C."/>
            <person name="Brown C.T."/>
            <person name="Anantharaman K."/>
            <person name="Tringe S."/>
            <person name="Hettich R.L."/>
            <person name="Harrison S.T."/>
            <person name="Banfield J.F."/>
        </authorList>
    </citation>
    <scope>NUCLEOTIDE SEQUENCE [LARGE SCALE GENOMIC DNA]</scope>
    <source>
        <strain evidence="1">59-99</strain>
    </source>
</reference>
<dbReference type="STRING" id="1895771.BGO89_05540"/>
<name>A0A1M3L382_9BACT</name>
<sequence length="220" mass="24581">MKRHVLAIVGIIVLAAGMYAQEDPQALMHRMRDRMLGARTYEADMRIKVDVPFLKAPESRARIRFEQPDKTHIDAPGFAMIPKQGVDLSGARLLSKPFTAVDAGRMPFQGTTMRKVRIIPTSDADDIAVATIWVDTTMLVPRRVEMTTKKGGTVIAELVYDDTTARTYCLPSYLKLMVDVGDFALPKTMTGDFDTKAKPGPKGEQKATVEIWYSGYRINR</sequence>
<proteinExistence type="predicted"/>
<dbReference type="Proteomes" id="UP000184233">
    <property type="component" value="Unassembled WGS sequence"/>
</dbReference>